<feature type="compositionally biased region" description="Basic residues" evidence="1">
    <location>
        <begin position="251"/>
        <end position="266"/>
    </location>
</feature>
<dbReference type="Proteomes" id="UP000593567">
    <property type="component" value="Unassembled WGS sequence"/>
</dbReference>
<dbReference type="InterPro" id="IPR001478">
    <property type="entry name" value="PDZ"/>
</dbReference>
<evidence type="ECO:0000313" key="4">
    <source>
        <dbReference type="Proteomes" id="UP000593567"/>
    </source>
</evidence>
<dbReference type="AlphaFoldDB" id="A0A7J7JY50"/>
<name>A0A7J7JY50_BUGNE</name>
<dbReference type="GO" id="GO:0005634">
    <property type="term" value="C:nucleus"/>
    <property type="evidence" value="ECO:0007669"/>
    <property type="project" value="TreeGrafter"/>
</dbReference>
<feature type="compositionally biased region" description="Low complexity" evidence="1">
    <location>
        <begin position="110"/>
        <end position="121"/>
    </location>
</feature>
<feature type="compositionally biased region" description="Basic residues" evidence="1">
    <location>
        <begin position="91"/>
        <end position="104"/>
    </location>
</feature>
<dbReference type="EMBL" id="VXIV02001729">
    <property type="protein sequence ID" value="KAF6030248.1"/>
    <property type="molecule type" value="Genomic_DNA"/>
</dbReference>
<dbReference type="PROSITE" id="PS50106">
    <property type="entry name" value="PDZ"/>
    <property type="match status" value="1"/>
</dbReference>
<evidence type="ECO:0000259" key="2">
    <source>
        <dbReference type="PROSITE" id="PS50106"/>
    </source>
</evidence>
<dbReference type="SUPFAM" id="SSF50156">
    <property type="entry name" value="PDZ domain-like"/>
    <property type="match status" value="1"/>
</dbReference>
<feature type="region of interest" description="Disordered" evidence="1">
    <location>
        <begin position="91"/>
        <end position="121"/>
    </location>
</feature>
<dbReference type="InterPro" id="IPR035899">
    <property type="entry name" value="DBL_dom_sf"/>
</dbReference>
<feature type="region of interest" description="Disordered" evidence="1">
    <location>
        <begin position="221"/>
        <end position="273"/>
    </location>
</feature>
<dbReference type="InterPro" id="IPR041489">
    <property type="entry name" value="PDZ_6"/>
</dbReference>
<dbReference type="PANTHER" id="PTHR46848:SF1">
    <property type="entry name" value="REGULATOR OF G-PROTEIN SIGNALING 3"/>
    <property type="match status" value="1"/>
</dbReference>
<dbReference type="OrthoDB" id="410721at2759"/>
<dbReference type="SUPFAM" id="SSF48065">
    <property type="entry name" value="DBL homology domain (DH-domain)"/>
    <property type="match status" value="1"/>
</dbReference>
<feature type="region of interest" description="Disordered" evidence="1">
    <location>
        <begin position="1"/>
        <end position="57"/>
    </location>
</feature>
<comment type="caution">
    <text evidence="3">The sequence shown here is derived from an EMBL/GenBank/DDBJ whole genome shotgun (WGS) entry which is preliminary data.</text>
</comment>
<dbReference type="Pfam" id="PF17820">
    <property type="entry name" value="PDZ_6"/>
    <property type="match status" value="1"/>
</dbReference>
<sequence length="628" mass="70412">MNMQELARFDQPVSVTGSHDSSCSSSRSSLLDDLRSVQSSTRSSTIGSARESVRSGSIRGSSVRSMYAYKGDTLYKKTSEGLIKVGNRPIKQHKSLRRIKKQSKSHLMMSPDSSQSSSDSQAAWAKLNSGGKKYTPLLFKICRGANGFGFSLTDDSPVGVCQVEAGSSAEKAGLQENDRIVEVEKEDVINTSTQQLAAIIRHQQKTMEVVVWREVSTQRVQRTGSQRTDKQTPCKTPVKRSGSKLSGLGSARKKYKQQCKERKAKGRRDGVADGATVSEKKALKMVAYLHEIEGEFCDTMERSRCYYVSQLQQSGQLDEDNMATLFQNIDMLISMSRYFAAKLEIVVRQADKKMIATAPEIYLPRIEVLKQNYLKYVEGVEKAEGVRLMLAEGLSVPSPEQDDILLLDELIYSPLHHIQKVAAAFSLFLQSVGDKDPSLPHVQRISSELRECCELIESYSQVSQPQFQSPAKSKSGPLDPEVAEIEERLEFPPHVKEFTLCEPNRHKIYWSEVKVIGVKHKLVAYLFSDIILVARQRGWRDSKLAVAMDPVNLCDIIDVDYGAEGSDGVFEIKLHYMSMPDQELCTLTMVCLDLETKLVWKGLLRDRLVRHTPPTEHSLSDQVWQISV</sequence>
<reference evidence="3" key="1">
    <citation type="submission" date="2020-06" db="EMBL/GenBank/DDBJ databases">
        <title>Draft genome of Bugula neritina, a colonial animal packing powerful symbionts and potential medicines.</title>
        <authorList>
            <person name="Rayko M."/>
        </authorList>
    </citation>
    <scope>NUCLEOTIDE SEQUENCE [LARGE SCALE GENOMIC DNA]</scope>
    <source>
        <strain evidence="3">Kwan_BN1</strain>
    </source>
</reference>
<dbReference type="PANTHER" id="PTHR46848">
    <property type="entry name" value="REGULATOR OF G-PROTEIN SIGNALING 3"/>
    <property type="match status" value="1"/>
</dbReference>
<gene>
    <name evidence="3" type="ORF">EB796_011442</name>
</gene>
<protein>
    <recommendedName>
        <fullName evidence="2">PDZ domain-containing protein</fullName>
    </recommendedName>
</protein>
<feature type="compositionally biased region" description="Low complexity" evidence="1">
    <location>
        <begin position="13"/>
        <end position="29"/>
    </location>
</feature>
<feature type="domain" description="PDZ" evidence="2">
    <location>
        <begin position="138"/>
        <end position="215"/>
    </location>
</feature>
<accession>A0A7J7JY50</accession>
<proteinExistence type="predicted"/>
<dbReference type="InterPro" id="IPR036034">
    <property type="entry name" value="PDZ_sf"/>
</dbReference>
<dbReference type="GO" id="GO:0005886">
    <property type="term" value="C:plasma membrane"/>
    <property type="evidence" value="ECO:0007669"/>
    <property type="project" value="TreeGrafter"/>
</dbReference>
<keyword evidence="4" id="KW-1185">Reference proteome</keyword>
<evidence type="ECO:0000256" key="1">
    <source>
        <dbReference type="SAM" id="MobiDB-lite"/>
    </source>
</evidence>
<dbReference type="Gene3D" id="1.20.900.10">
    <property type="entry name" value="Dbl homology (DH) domain"/>
    <property type="match status" value="1"/>
</dbReference>
<dbReference type="Gene3D" id="2.30.42.10">
    <property type="match status" value="1"/>
</dbReference>
<organism evidence="3 4">
    <name type="scientific">Bugula neritina</name>
    <name type="common">Brown bryozoan</name>
    <name type="synonym">Sertularia neritina</name>
    <dbReference type="NCBI Taxonomy" id="10212"/>
    <lineage>
        <taxon>Eukaryota</taxon>
        <taxon>Metazoa</taxon>
        <taxon>Spiralia</taxon>
        <taxon>Lophotrochozoa</taxon>
        <taxon>Bryozoa</taxon>
        <taxon>Gymnolaemata</taxon>
        <taxon>Cheilostomatida</taxon>
        <taxon>Flustrina</taxon>
        <taxon>Buguloidea</taxon>
        <taxon>Bugulidae</taxon>
        <taxon>Bugula</taxon>
    </lineage>
</organism>
<dbReference type="SMART" id="SM00228">
    <property type="entry name" value="PDZ"/>
    <property type="match status" value="1"/>
</dbReference>
<evidence type="ECO:0000313" key="3">
    <source>
        <dbReference type="EMBL" id="KAF6030248.1"/>
    </source>
</evidence>